<keyword evidence="7 9" id="KW-1133">Transmembrane helix</keyword>
<dbReference type="GO" id="GO:0005524">
    <property type="term" value="F:ATP binding"/>
    <property type="evidence" value="ECO:0007669"/>
    <property type="project" value="UniProtKB-KW"/>
</dbReference>
<dbReference type="Pfam" id="PF12399">
    <property type="entry name" value="BCA_ABC_TP_C"/>
    <property type="match status" value="1"/>
</dbReference>
<dbReference type="EMBL" id="JAEKNQ010000019">
    <property type="protein sequence ID" value="MBJ7602453.1"/>
    <property type="molecule type" value="Genomic_DNA"/>
</dbReference>
<evidence type="ECO:0000256" key="4">
    <source>
        <dbReference type="ARBA" id="ARBA00022692"/>
    </source>
</evidence>
<feature type="transmembrane region" description="Helical" evidence="9">
    <location>
        <begin position="42"/>
        <end position="62"/>
    </location>
</feature>
<feature type="transmembrane region" description="Helical" evidence="9">
    <location>
        <begin position="69"/>
        <end position="90"/>
    </location>
</feature>
<dbReference type="PANTHER" id="PTHR45772:SF7">
    <property type="entry name" value="AMINO ACID ABC TRANSPORTER ATP-BINDING PROTEIN"/>
    <property type="match status" value="1"/>
</dbReference>
<feature type="transmembrane region" description="Helical" evidence="9">
    <location>
        <begin position="168"/>
        <end position="197"/>
    </location>
</feature>
<feature type="transmembrane region" description="Helical" evidence="9">
    <location>
        <begin position="292"/>
        <end position="314"/>
    </location>
</feature>
<dbReference type="InterPro" id="IPR027417">
    <property type="entry name" value="P-loop_NTPase"/>
</dbReference>
<dbReference type="InterPro" id="IPR003593">
    <property type="entry name" value="AAA+_ATPase"/>
</dbReference>
<sequence>MRGLERRHWRWPAAGILIVGALLVPPLAGLGEQLNPDSSAKFPIFLGTSALVLSLWAISYNLMLGYAGIVSFAHAAYYGVGAYTVAILFQRYHVPVLAGLALAPVVAALVGFLSGLVALRAVRLYFSLLTLAISQLLYAIAFNWYSVTGGDNGIHGLELPDFLSDYSILYYFVGAAVGVCLVLMFSLVRSPFGAALLAIRENRERARSVGINVRAYELAVFTIAAAFAGVAGGLYALFEQQAYPEQLYWTANAQPVVIALLGGIGSFLGPALGAFIYTVLDNQLSKNFAYQFDILLGGIVLAVVLLAPGGFASVPDLIGQLRRRFSREAESAVAESSGHAIEASDPGRAARIKAIQADRLPADTREPLLVIEGLSRHFGGLRAVSGVNLTVHALDRHAIIGPNGAGKSTLFNLITGHLKPTAGRVRFGGRDITGKPPHMIAKAGIGRTFQITMIFPKLTVLQNLQYAMLAHRGRTVRPFGRADRMYRDEALDLLAAVGLGPYAELPAGLLSHGDQRAIELAISLALGSRLVLLDEPTAGMSAFETQKAMELVRRVAQEKNLTLLFCEHDMEVVFGTAQTVTVMNQGQVLTQGRPEEIRNDPEVKRVYLGELEETA</sequence>
<feature type="transmembrane region" description="Helical" evidence="9">
    <location>
        <begin position="12"/>
        <end position="30"/>
    </location>
</feature>
<dbReference type="GO" id="GO:0016887">
    <property type="term" value="F:ATP hydrolysis activity"/>
    <property type="evidence" value="ECO:0007669"/>
    <property type="project" value="InterPro"/>
</dbReference>
<name>A0A934KGX8_9BACT</name>
<dbReference type="InterPro" id="IPR051120">
    <property type="entry name" value="ABC_AA/LPS_Transport"/>
</dbReference>
<keyword evidence="5" id="KW-0547">Nucleotide-binding</keyword>
<dbReference type="GO" id="GO:0005886">
    <property type="term" value="C:plasma membrane"/>
    <property type="evidence" value="ECO:0007669"/>
    <property type="project" value="UniProtKB-SubCell"/>
</dbReference>
<dbReference type="InterPro" id="IPR043428">
    <property type="entry name" value="LivM-like"/>
</dbReference>
<organism evidence="11 12">
    <name type="scientific">Candidatus Dormiibacter inghamiae</name>
    <dbReference type="NCBI Taxonomy" id="3127013"/>
    <lineage>
        <taxon>Bacteria</taxon>
        <taxon>Bacillati</taxon>
        <taxon>Candidatus Dormiibacterota</taxon>
        <taxon>Candidatus Dormibacteria</taxon>
        <taxon>Candidatus Dormibacterales</taxon>
        <taxon>Candidatus Dormibacteraceae</taxon>
        <taxon>Candidatus Dormiibacter</taxon>
    </lineage>
</organism>
<feature type="transmembrane region" description="Helical" evidence="9">
    <location>
        <begin position="218"/>
        <end position="238"/>
    </location>
</feature>
<dbReference type="Gene3D" id="3.40.50.300">
    <property type="entry name" value="P-loop containing nucleotide triphosphate hydrolases"/>
    <property type="match status" value="1"/>
</dbReference>
<dbReference type="RefSeq" id="WP_338176971.1">
    <property type="nucleotide sequence ID" value="NZ_JAEKNQ010000019.1"/>
</dbReference>
<evidence type="ECO:0000256" key="5">
    <source>
        <dbReference type="ARBA" id="ARBA00022741"/>
    </source>
</evidence>
<keyword evidence="4 9" id="KW-0812">Transmembrane</keyword>
<keyword evidence="2" id="KW-0813">Transport</keyword>
<dbReference type="GO" id="GO:0015188">
    <property type="term" value="F:L-isoleucine transmembrane transporter activity"/>
    <property type="evidence" value="ECO:0007669"/>
    <property type="project" value="TreeGrafter"/>
</dbReference>
<dbReference type="PROSITE" id="PS50893">
    <property type="entry name" value="ABC_TRANSPORTER_2"/>
    <property type="match status" value="1"/>
</dbReference>
<evidence type="ECO:0000256" key="6">
    <source>
        <dbReference type="ARBA" id="ARBA00022840"/>
    </source>
</evidence>
<evidence type="ECO:0000256" key="7">
    <source>
        <dbReference type="ARBA" id="ARBA00022989"/>
    </source>
</evidence>
<feature type="transmembrane region" description="Helical" evidence="9">
    <location>
        <begin position="126"/>
        <end position="148"/>
    </location>
</feature>
<dbReference type="CDD" id="cd06581">
    <property type="entry name" value="TM_PBP1_LivM_like"/>
    <property type="match status" value="1"/>
</dbReference>
<keyword evidence="3" id="KW-1003">Cell membrane</keyword>
<dbReference type="GO" id="GO:0005304">
    <property type="term" value="F:L-valine transmembrane transporter activity"/>
    <property type="evidence" value="ECO:0007669"/>
    <property type="project" value="TreeGrafter"/>
</dbReference>
<accession>A0A934KGX8</accession>
<evidence type="ECO:0000259" key="10">
    <source>
        <dbReference type="PROSITE" id="PS50893"/>
    </source>
</evidence>
<dbReference type="PROSITE" id="PS00211">
    <property type="entry name" value="ABC_TRANSPORTER_1"/>
    <property type="match status" value="1"/>
</dbReference>
<dbReference type="InterPro" id="IPR001851">
    <property type="entry name" value="ABC_transp_permease"/>
</dbReference>
<dbReference type="GO" id="GO:0042941">
    <property type="term" value="P:D-alanine transmembrane transport"/>
    <property type="evidence" value="ECO:0007669"/>
    <property type="project" value="TreeGrafter"/>
</dbReference>
<dbReference type="CDD" id="cd03219">
    <property type="entry name" value="ABC_Mj1267_LivG_branched"/>
    <property type="match status" value="1"/>
</dbReference>
<dbReference type="GO" id="GO:0015192">
    <property type="term" value="F:L-phenylalanine transmembrane transporter activity"/>
    <property type="evidence" value="ECO:0007669"/>
    <property type="project" value="TreeGrafter"/>
</dbReference>
<proteinExistence type="predicted"/>
<evidence type="ECO:0000256" key="3">
    <source>
        <dbReference type="ARBA" id="ARBA00022475"/>
    </source>
</evidence>
<dbReference type="Proteomes" id="UP000620075">
    <property type="component" value="Unassembled WGS sequence"/>
</dbReference>
<dbReference type="PANTHER" id="PTHR45772">
    <property type="entry name" value="CONSERVED COMPONENT OF ABC TRANSPORTER FOR NATURAL AMINO ACIDS-RELATED"/>
    <property type="match status" value="1"/>
</dbReference>
<feature type="transmembrane region" description="Helical" evidence="9">
    <location>
        <begin position="96"/>
        <end position="119"/>
    </location>
</feature>
<dbReference type="AlphaFoldDB" id="A0A934KGX8"/>
<dbReference type="GO" id="GO:1903806">
    <property type="term" value="P:L-isoleucine import across plasma membrane"/>
    <property type="evidence" value="ECO:0007669"/>
    <property type="project" value="TreeGrafter"/>
</dbReference>
<evidence type="ECO:0000313" key="11">
    <source>
        <dbReference type="EMBL" id="MBJ7602453.1"/>
    </source>
</evidence>
<dbReference type="InterPro" id="IPR017871">
    <property type="entry name" value="ABC_transporter-like_CS"/>
</dbReference>
<evidence type="ECO:0000313" key="12">
    <source>
        <dbReference type="Proteomes" id="UP000620075"/>
    </source>
</evidence>
<dbReference type="GO" id="GO:0015808">
    <property type="term" value="P:L-alanine transport"/>
    <property type="evidence" value="ECO:0007669"/>
    <property type="project" value="TreeGrafter"/>
</dbReference>
<gene>
    <name evidence="11" type="ORF">JF888_04560</name>
</gene>
<dbReference type="SUPFAM" id="SSF52540">
    <property type="entry name" value="P-loop containing nucleoside triphosphate hydrolases"/>
    <property type="match status" value="1"/>
</dbReference>
<dbReference type="Pfam" id="PF00005">
    <property type="entry name" value="ABC_tran"/>
    <property type="match status" value="1"/>
</dbReference>
<feature type="transmembrane region" description="Helical" evidence="9">
    <location>
        <begin position="258"/>
        <end position="280"/>
    </location>
</feature>
<comment type="caution">
    <text evidence="11">The sequence shown here is derived from an EMBL/GenBank/DDBJ whole genome shotgun (WGS) entry which is preliminary data.</text>
</comment>
<dbReference type="SMART" id="SM00382">
    <property type="entry name" value="AAA"/>
    <property type="match status" value="1"/>
</dbReference>
<feature type="domain" description="ABC transporter" evidence="10">
    <location>
        <begin position="369"/>
        <end position="610"/>
    </location>
</feature>
<reference evidence="11 12" key="1">
    <citation type="submission" date="2020-10" db="EMBL/GenBank/DDBJ databases">
        <title>Ca. Dormibacterota MAGs.</title>
        <authorList>
            <person name="Montgomery K."/>
        </authorList>
    </citation>
    <scope>NUCLEOTIDE SEQUENCE [LARGE SCALE GENOMIC DNA]</scope>
    <source>
        <strain evidence="11">SC8811_S16_3</strain>
    </source>
</reference>
<evidence type="ECO:0000256" key="9">
    <source>
        <dbReference type="SAM" id="Phobius"/>
    </source>
</evidence>
<keyword evidence="8 9" id="KW-0472">Membrane</keyword>
<dbReference type="InterPro" id="IPR032823">
    <property type="entry name" value="BCA_ABC_TP_C"/>
</dbReference>
<evidence type="ECO:0000256" key="8">
    <source>
        <dbReference type="ARBA" id="ARBA00023136"/>
    </source>
</evidence>
<dbReference type="GO" id="GO:1903805">
    <property type="term" value="P:L-valine import across plasma membrane"/>
    <property type="evidence" value="ECO:0007669"/>
    <property type="project" value="TreeGrafter"/>
</dbReference>
<keyword evidence="6 11" id="KW-0067">ATP-binding</keyword>
<evidence type="ECO:0000256" key="1">
    <source>
        <dbReference type="ARBA" id="ARBA00004651"/>
    </source>
</evidence>
<evidence type="ECO:0000256" key="2">
    <source>
        <dbReference type="ARBA" id="ARBA00022448"/>
    </source>
</evidence>
<dbReference type="Pfam" id="PF02653">
    <property type="entry name" value="BPD_transp_2"/>
    <property type="match status" value="1"/>
</dbReference>
<protein>
    <submittedName>
        <fullName evidence="11">Branched-chain amino acid ABC transporter ATP-binding protein/permease</fullName>
    </submittedName>
</protein>
<comment type="subcellular location">
    <subcellularLocation>
        <location evidence="1">Cell membrane</location>
        <topology evidence="1">Multi-pass membrane protein</topology>
    </subcellularLocation>
</comment>
<dbReference type="InterPro" id="IPR003439">
    <property type="entry name" value="ABC_transporter-like_ATP-bd"/>
</dbReference>